<sequence>MFILPAQMGGELQLPARLVFV</sequence>
<accession>A0A0A9A4Q8</accession>
<reference evidence="1" key="2">
    <citation type="journal article" date="2015" name="Data Brief">
        <title>Shoot transcriptome of the giant reed, Arundo donax.</title>
        <authorList>
            <person name="Barrero R.A."/>
            <person name="Guerrero F.D."/>
            <person name="Moolhuijzen P."/>
            <person name="Goolsby J.A."/>
            <person name="Tidwell J."/>
            <person name="Bellgard S.E."/>
            <person name="Bellgard M.I."/>
        </authorList>
    </citation>
    <scope>NUCLEOTIDE SEQUENCE</scope>
    <source>
        <tissue evidence="1">Shoot tissue taken approximately 20 cm above the soil surface</tissue>
    </source>
</reference>
<proteinExistence type="predicted"/>
<reference evidence="1" key="1">
    <citation type="submission" date="2014-09" db="EMBL/GenBank/DDBJ databases">
        <authorList>
            <person name="Magalhaes I.L.F."/>
            <person name="Oliveira U."/>
            <person name="Santos F.R."/>
            <person name="Vidigal T.H.D.A."/>
            <person name="Brescovit A.D."/>
            <person name="Santos A.J."/>
        </authorList>
    </citation>
    <scope>NUCLEOTIDE SEQUENCE</scope>
    <source>
        <tissue evidence="1">Shoot tissue taken approximately 20 cm above the soil surface</tissue>
    </source>
</reference>
<dbReference type="EMBL" id="GBRH01252957">
    <property type="protein sequence ID" value="JAD44938.1"/>
    <property type="molecule type" value="Transcribed_RNA"/>
</dbReference>
<dbReference type="AlphaFoldDB" id="A0A0A9A4Q8"/>
<evidence type="ECO:0000313" key="1">
    <source>
        <dbReference type="EMBL" id="JAD44938.1"/>
    </source>
</evidence>
<organism evidence="1">
    <name type="scientific">Arundo donax</name>
    <name type="common">Giant reed</name>
    <name type="synonym">Donax arundinaceus</name>
    <dbReference type="NCBI Taxonomy" id="35708"/>
    <lineage>
        <taxon>Eukaryota</taxon>
        <taxon>Viridiplantae</taxon>
        <taxon>Streptophyta</taxon>
        <taxon>Embryophyta</taxon>
        <taxon>Tracheophyta</taxon>
        <taxon>Spermatophyta</taxon>
        <taxon>Magnoliopsida</taxon>
        <taxon>Liliopsida</taxon>
        <taxon>Poales</taxon>
        <taxon>Poaceae</taxon>
        <taxon>PACMAD clade</taxon>
        <taxon>Arundinoideae</taxon>
        <taxon>Arundineae</taxon>
        <taxon>Arundo</taxon>
    </lineage>
</organism>
<protein>
    <submittedName>
        <fullName evidence="1">Uncharacterized protein</fullName>
    </submittedName>
</protein>
<name>A0A0A9A4Q8_ARUDO</name>